<dbReference type="EMBL" id="NEVH01000254">
    <property type="protein sequence ID" value="PNF43811.1"/>
    <property type="molecule type" value="Genomic_DNA"/>
</dbReference>
<reference evidence="2 3" key="1">
    <citation type="submission" date="2017-12" db="EMBL/GenBank/DDBJ databases">
        <title>Hemimetabolous genomes reveal molecular basis of termite eusociality.</title>
        <authorList>
            <person name="Harrison M.C."/>
            <person name="Jongepier E."/>
            <person name="Robertson H.M."/>
            <person name="Arning N."/>
            <person name="Bitard-Feildel T."/>
            <person name="Chao H."/>
            <person name="Childers C.P."/>
            <person name="Dinh H."/>
            <person name="Doddapaneni H."/>
            <person name="Dugan S."/>
            <person name="Gowin J."/>
            <person name="Greiner C."/>
            <person name="Han Y."/>
            <person name="Hu H."/>
            <person name="Hughes D.S.T."/>
            <person name="Huylmans A.-K."/>
            <person name="Kemena C."/>
            <person name="Kremer L.P.M."/>
            <person name="Lee S.L."/>
            <person name="Lopez-Ezquerra A."/>
            <person name="Mallet L."/>
            <person name="Monroy-Kuhn J.M."/>
            <person name="Moser A."/>
            <person name="Murali S.C."/>
            <person name="Muzny D.M."/>
            <person name="Otani S."/>
            <person name="Piulachs M.-D."/>
            <person name="Poelchau M."/>
            <person name="Qu J."/>
            <person name="Schaub F."/>
            <person name="Wada-Katsumata A."/>
            <person name="Worley K.C."/>
            <person name="Xie Q."/>
            <person name="Ylla G."/>
            <person name="Poulsen M."/>
            <person name="Gibbs R.A."/>
            <person name="Schal C."/>
            <person name="Richards S."/>
            <person name="Belles X."/>
            <person name="Korb J."/>
            <person name="Bornberg-Bauer E."/>
        </authorList>
    </citation>
    <scope>NUCLEOTIDE SEQUENCE [LARGE SCALE GENOMIC DNA]</scope>
    <source>
        <tissue evidence="2">Whole body</tissue>
    </source>
</reference>
<evidence type="ECO:0000256" key="1">
    <source>
        <dbReference type="SAM" id="MobiDB-lite"/>
    </source>
</evidence>
<comment type="caution">
    <text evidence="2">The sequence shown here is derived from an EMBL/GenBank/DDBJ whole genome shotgun (WGS) entry which is preliminary data.</text>
</comment>
<gene>
    <name evidence="2" type="ORF">B7P43_G07764</name>
</gene>
<feature type="region of interest" description="Disordered" evidence="1">
    <location>
        <begin position="218"/>
        <end position="241"/>
    </location>
</feature>
<dbReference type="AlphaFoldDB" id="A0A2J7RSJ6"/>
<feature type="compositionally biased region" description="Basic and acidic residues" evidence="1">
    <location>
        <begin position="228"/>
        <end position="241"/>
    </location>
</feature>
<dbReference type="FunCoup" id="A0A2J7RSJ6">
    <property type="interactions" value="1272"/>
</dbReference>
<keyword evidence="3" id="KW-1185">Reference proteome</keyword>
<evidence type="ECO:0000313" key="3">
    <source>
        <dbReference type="Proteomes" id="UP000235965"/>
    </source>
</evidence>
<accession>A0A2J7RSJ6</accession>
<dbReference type="PANTHER" id="PTHR21838:SF2">
    <property type="entry name" value="COILED-COIL DOMAIN-CONTAINING PROTEIN 137"/>
    <property type="match status" value="1"/>
</dbReference>
<sequence length="290" mass="33535">MGRKIPGRKHKGVKDPLQQQAKRNALLQNKINAPPEIVDFQEIPKSVERLMRINQALKDGPMQVKKRRRRKKTQKNELINTENFVGRDIRLPGMTKEDKPIPSFVQNPGESDSHFLHRIDQACHQVIQEAKFEAKYGVNVRVDPDTGEVSVTKQPKDEIDGMENSSRKKLKKRDAETKSSKKERKKQKLKEMKEVKIEKNQDDFARFQDKVKFGETVHAPPAIKTLPRKADTKDAKDRPGKKDLLLKPMLQTKIEHISTFSRKLPLATKQQLELQRVQAVEAYRMLKAQK</sequence>
<dbReference type="InParanoid" id="A0A2J7RSJ6"/>
<dbReference type="Proteomes" id="UP000235965">
    <property type="component" value="Unassembled WGS sequence"/>
</dbReference>
<feature type="region of interest" description="Disordered" evidence="1">
    <location>
        <begin position="145"/>
        <end position="191"/>
    </location>
</feature>
<dbReference type="PANTHER" id="PTHR21838">
    <property type="entry name" value="COILED-COIL DOMAIN-CONTAINING PROTEIN 137"/>
    <property type="match status" value="1"/>
</dbReference>
<evidence type="ECO:0000313" key="2">
    <source>
        <dbReference type="EMBL" id="PNF43811.1"/>
    </source>
</evidence>
<protein>
    <recommendedName>
        <fullName evidence="4">Coiled-coil domain-containing protein 137</fullName>
    </recommendedName>
</protein>
<proteinExistence type="predicted"/>
<dbReference type="STRING" id="105785.A0A2J7RSJ6"/>
<dbReference type="GO" id="GO:0005634">
    <property type="term" value="C:nucleus"/>
    <property type="evidence" value="ECO:0007669"/>
    <property type="project" value="TreeGrafter"/>
</dbReference>
<dbReference type="InterPro" id="IPR026680">
    <property type="entry name" value="CCDC137"/>
</dbReference>
<evidence type="ECO:0008006" key="4">
    <source>
        <dbReference type="Google" id="ProtNLM"/>
    </source>
</evidence>
<dbReference type="OrthoDB" id="5876637at2759"/>
<name>A0A2J7RSJ6_9NEOP</name>
<organism evidence="2 3">
    <name type="scientific">Cryptotermes secundus</name>
    <dbReference type="NCBI Taxonomy" id="105785"/>
    <lineage>
        <taxon>Eukaryota</taxon>
        <taxon>Metazoa</taxon>
        <taxon>Ecdysozoa</taxon>
        <taxon>Arthropoda</taxon>
        <taxon>Hexapoda</taxon>
        <taxon>Insecta</taxon>
        <taxon>Pterygota</taxon>
        <taxon>Neoptera</taxon>
        <taxon>Polyneoptera</taxon>
        <taxon>Dictyoptera</taxon>
        <taxon>Blattodea</taxon>
        <taxon>Blattoidea</taxon>
        <taxon>Termitoidae</taxon>
        <taxon>Kalotermitidae</taxon>
        <taxon>Cryptotermitinae</taxon>
        <taxon>Cryptotermes</taxon>
    </lineage>
</organism>